<comment type="caution">
    <text evidence="2">The sequence shown here is derived from an EMBL/GenBank/DDBJ whole genome shotgun (WGS) entry which is preliminary data.</text>
</comment>
<dbReference type="SUPFAM" id="SSF69318">
    <property type="entry name" value="Integrin alpha N-terminal domain"/>
    <property type="match status" value="1"/>
</dbReference>
<evidence type="ECO:0000256" key="1">
    <source>
        <dbReference type="ARBA" id="ARBA00022729"/>
    </source>
</evidence>
<dbReference type="PANTHER" id="PTHR45460:SF2">
    <property type="entry name" value="ALPHA 1,3 GLUCANASE, GH71 FAMILY (EUROFUNG)"/>
    <property type="match status" value="1"/>
</dbReference>
<reference evidence="2 3" key="1">
    <citation type="submission" date="2018-03" db="EMBL/GenBank/DDBJ databases">
        <title>Adhaeribacter sp. HMF7605 Genome sequencing and assembly.</title>
        <authorList>
            <person name="Kang H."/>
            <person name="Kang J."/>
            <person name="Cha I."/>
            <person name="Kim H."/>
            <person name="Joh K."/>
        </authorList>
    </citation>
    <scope>NUCLEOTIDE SEQUENCE [LARGE SCALE GENOMIC DNA]</scope>
    <source>
        <strain evidence="2 3">HMF7605</strain>
    </source>
</reference>
<keyword evidence="1" id="KW-0732">Signal</keyword>
<dbReference type="Pfam" id="PF13517">
    <property type="entry name" value="FG-GAP_3"/>
    <property type="match status" value="3"/>
</dbReference>
<dbReference type="InterPro" id="IPR013517">
    <property type="entry name" value="FG-GAP"/>
</dbReference>
<keyword evidence="3" id="KW-1185">Reference proteome</keyword>
<protein>
    <recommendedName>
        <fullName evidence="4">RNA-binding protein</fullName>
    </recommendedName>
</protein>
<gene>
    <name evidence="2" type="ORF">AHMF7605_23085</name>
</gene>
<evidence type="ECO:0008006" key="4">
    <source>
        <dbReference type="Google" id="ProtNLM"/>
    </source>
</evidence>
<organism evidence="2 3">
    <name type="scientific">Adhaeribacter arboris</name>
    <dbReference type="NCBI Taxonomy" id="2072846"/>
    <lineage>
        <taxon>Bacteria</taxon>
        <taxon>Pseudomonadati</taxon>
        <taxon>Bacteroidota</taxon>
        <taxon>Cytophagia</taxon>
        <taxon>Cytophagales</taxon>
        <taxon>Hymenobacteraceae</taxon>
        <taxon>Adhaeribacter</taxon>
    </lineage>
</organism>
<accession>A0A2T2YL00</accession>
<dbReference type="PANTHER" id="PTHR45460">
    <property type="entry name" value="SIMILAR TO CYSTEINE PROTEINASE"/>
    <property type="match status" value="1"/>
</dbReference>
<evidence type="ECO:0000313" key="2">
    <source>
        <dbReference type="EMBL" id="PSR56181.1"/>
    </source>
</evidence>
<proteinExistence type="predicted"/>
<sequence length="531" mass="58531">MLPHKYSQSGPGLAVGDVNGDNLDDFYVGGSGNYTGTIFYQTKQGRFQSKPLTKTRNRADDTGSLFFDADGDNDLDLYVVSGGNEFKAASDQYQHRLYQNDGKGNFTLDSLALPRMVASGSCVTATDFDKDGDLDLFIGGRNEPQKYPLPGQSCILRNQNGRFTNVTQQVCPELERAGMVTAALWTDFDNDNQIDLILTGEWMPVCFFKNQKGKLTNVTSATGLKNTNGWWNSLTAGDFDNDGDMDYIAGNLGLNSKYKASPEQPVSVFAKDFDKNGSIDPVISYFIQNTNYPAPARDALTDQMVAMRRRFPRYADYGASTTESLFTEEELKDAYTYKSYTFASSYIQNNGHGKFTLQALPLTAQYAPVFGMNVADFNYDGNLDVLLVGNSFASETAVGYYDAFNGVCLLGNGKGKFRTLPPKATGLKVSGDAKAMVRLITINKQPLEIISCNADSLQVYQGLNPIGKDSIIRLRPTDAYADLLFKNGKKRHEEFFYGSGYLSQSCRALFGTGLETIIITDFSGKQRQVKL</sequence>
<name>A0A2T2YL00_9BACT</name>
<evidence type="ECO:0000313" key="3">
    <source>
        <dbReference type="Proteomes" id="UP000240357"/>
    </source>
</evidence>
<dbReference type="EMBL" id="PYFT01000001">
    <property type="protein sequence ID" value="PSR56181.1"/>
    <property type="molecule type" value="Genomic_DNA"/>
</dbReference>
<dbReference type="InterPro" id="IPR028994">
    <property type="entry name" value="Integrin_alpha_N"/>
</dbReference>
<dbReference type="OrthoDB" id="1488345at2"/>
<dbReference type="RefSeq" id="WP_106932359.1">
    <property type="nucleotide sequence ID" value="NZ_PYFT01000001.1"/>
</dbReference>
<dbReference type="Gene3D" id="2.130.10.130">
    <property type="entry name" value="Integrin alpha, N-terminal"/>
    <property type="match status" value="1"/>
</dbReference>
<dbReference type="AlphaFoldDB" id="A0A2T2YL00"/>
<dbReference type="Proteomes" id="UP000240357">
    <property type="component" value="Unassembled WGS sequence"/>
</dbReference>